<name>A0ABP0TJL3_9BRYO</name>
<keyword evidence="1" id="KW-0472">Membrane</keyword>
<dbReference type="Proteomes" id="UP001497512">
    <property type="component" value="Chromosome 12"/>
</dbReference>
<dbReference type="EMBL" id="OZ019904">
    <property type="protein sequence ID" value="CAK9198309.1"/>
    <property type="molecule type" value="Genomic_DNA"/>
</dbReference>
<keyword evidence="1" id="KW-1133">Transmembrane helix</keyword>
<protein>
    <submittedName>
        <fullName evidence="2">Uncharacterized protein</fullName>
    </submittedName>
</protein>
<keyword evidence="3" id="KW-1185">Reference proteome</keyword>
<accession>A0ABP0TJL3</accession>
<evidence type="ECO:0000313" key="3">
    <source>
        <dbReference type="Proteomes" id="UP001497512"/>
    </source>
</evidence>
<evidence type="ECO:0000256" key="1">
    <source>
        <dbReference type="SAM" id="Phobius"/>
    </source>
</evidence>
<proteinExistence type="predicted"/>
<gene>
    <name evidence="2" type="ORF">CSSPTR1EN2_LOCUS4372</name>
</gene>
<feature type="transmembrane region" description="Helical" evidence="1">
    <location>
        <begin position="15"/>
        <end position="36"/>
    </location>
</feature>
<organism evidence="2 3">
    <name type="scientific">Sphagnum troendelagicum</name>
    <dbReference type="NCBI Taxonomy" id="128251"/>
    <lineage>
        <taxon>Eukaryota</taxon>
        <taxon>Viridiplantae</taxon>
        <taxon>Streptophyta</taxon>
        <taxon>Embryophyta</taxon>
        <taxon>Bryophyta</taxon>
        <taxon>Sphagnophytina</taxon>
        <taxon>Sphagnopsida</taxon>
        <taxon>Sphagnales</taxon>
        <taxon>Sphagnaceae</taxon>
        <taxon>Sphagnum</taxon>
    </lineage>
</organism>
<evidence type="ECO:0000313" key="2">
    <source>
        <dbReference type="EMBL" id="CAK9198309.1"/>
    </source>
</evidence>
<reference evidence="2" key="1">
    <citation type="submission" date="2024-02" db="EMBL/GenBank/DDBJ databases">
        <authorList>
            <consortium name="ELIXIR-Norway"/>
            <consortium name="Elixir Norway"/>
        </authorList>
    </citation>
    <scope>NUCLEOTIDE SEQUENCE</scope>
</reference>
<sequence length="98" mass="10278">MRGSGTYKEKERQKAVLSGTMVVGLAVNCGMLPWLFKEHLPVHLSQSVYSGGVLEAAGDGSGKRVSEAAGDGFAKRLQVMGAVESPVKCEASKEVPKG</sequence>
<keyword evidence="1" id="KW-0812">Transmembrane</keyword>